<dbReference type="EMBL" id="BAAAVI010000014">
    <property type="protein sequence ID" value="GAA2864811.1"/>
    <property type="molecule type" value="Genomic_DNA"/>
</dbReference>
<evidence type="ECO:0000313" key="4">
    <source>
        <dbReference type="Proteomes" id="UP001500831"/>
    </source>
</evidence>
<evidence type="ECO:0000256" key="1">
    <source>
        <dbReference type="SAM" id="MobiDB-lite"/>
    </source>
</evidence>
<evidence type="ECO:0000256" key="2">
    <source>
        <dbReference type="SAM" id="Phobius"/>
    </source>
</evidence>
<keyword evidence="2" id="KW-0812">Transmembrane</keyword>
<keyword evidence="2" id="KW-1133">Transmembrane helix</keyword>
<comment type="caution">
    <text evidence="3">The sequence shown here is derived from an EMBL/GenBank/DDBJ whole genome shotgun (WGS) entry which is preliminary data.</text>
</comment>
<accession>A0ABP6IDE1</accession>
<feature type="region of interest" description="Disordered" evidence="1">
    <location>
        <begin position="1"/>
        <end position="109"/>
    </location>
</feature>
<organism evidence="3 4">
    <name type="scientific">Streptosporangium fragile</name>
    <dbReference type="NCBI Taxonomy" id="46186"/>
    <lineage>
        <taxon>Bacteria</taxon>
        <taxon>Bacillati</taxon>
        <taxon>Actinomycetota</taxon>
        <taxon>Actinomycetes</taxon>
        <taxon>Streptosporangiales</taxon>
        <taxon>Streptosporangiaceae</taxon>
        <taxon>Streptosporangium</taxon>
    </lineage>
</organism>
<name>A0ABP6IDE1_9ACTN</name>
<dbReference type="Proteomes" id="UP001500831">
    <property type="component" value="Unassembled WGS sequence"/>
</dbReference>
<protein>
    <submittedName>
        <fullName evidence="3">Uncharacterized protein</fullName>
    </submittedName>
</protein>
<gene>
    <name evidence="3" type="ORF">GCM10010517_24040</name>
</gene>
<evidence type="ECO:0000313" key="3">
    <source>
        <dbReference type="EMBL" id="GAA2864811.1"/>
    </source>
</evidence>
<feature type="compositionally biased region" description="Basic and acidic residues" evidence="1">
    <location>
        <begin position="93"/>
        <end position="102"/>
    </location>
</feature>
<reference evidence="4" key="1">
    <citation type="journal article" date="2019" name="Int. J. Syst. Evol. Microbiol.">
        <title>The Global Catalogue of Microorganisms (GCM) 10K type strain sequencing project: providing services to taxonomists for standard genome sequencing and annotation.</title>
        <authorList>
            <consortium name="The Broad Institute Genomics Platform"/>
            <consortium name="The Broad Institute Genome Sequencing Center for Infectious Disease"/>
            <person name="Wu L."/>
            <person name="Ma J."/>
        </authorList>
    </citation>
    <scope>NUCLEOTIDE SEQUENCE [LARGE SCALE GENOMIC DNA]</scope>
    <source>
        <strain evidence="4">JCM 6242</strain>
    </source>
</reference>
<sequence length="349" mass="37669">MGFPGEPPRRQPYDQPVTSSPPAQGQHWFEPAPHDRAAEPPPYAQQPHSQDPRFQQPHPQEPRFPGSQGFQEARLQEPPPQEPPAAQPPSSRPRPEEPKREMWSPYDEGPRARRPIYIAAGALALLVAGGFGLAFLADSDSAPAPAAASPTAGNPVAPPPNIANGRFGFASSRSTDPYALTLNELFKRKKVSVDGRSYLMTTRRADKKCGNAVVGAKLQKALTGARCTQFLRASFRDAAGKIIGTVGVANLKTSAGATKVAKASTGKEREEYIKPLPGKDKVTKFLGTGEAFVGQWGYGHYTVMVWFQYKDGHAPTKTEVKKLNQAAFGVVDATITPALESRALTGKRP</sequence>
<keyword evidence="4" id="KW-1185">Reference proteome</keyword>
<feature type="transmembrane region" description="Helical" evidence="2">
    <location>
        <begin position="116"/>
        <end position="137"/>
    </location>
</feature>
<dbReference type="RefSeq" id="WP_344970559.1">
    <property type="nucleotide sequence ID" value="NZ_BAAAVI010000014.1"/>
</dbReference>
<proteinExistence type="predicted"/>
<feature type="compositionally biased region" description="Pro residues" evidence="1">
    <location>
        <begin position="77"/>
        <end position="92"/>
    </location>
</feature>
<keyword evidence="2" id="KW-0472">Membrane</keyword>